<evidence type="ECO:0000256" key="5">
    <source>
        <dbReference type="ARBA" id="ARBA00022989"/>
    </source>
</evidence>
<dbReference type="PROSITE" id="PS00216">
    <property type="entry name" value="SUGAR_TRANSPORT_1"/>
    <property type="match status" value="1"/>
</dbReference>
<dbReference type="PROSITE" id="PS50850">
    <property type="entry name" value="MFS"/>
    <property type="match status" value="1"/>
</dbReference>
<dbReference type="PANTHER" id="PTHR48020:SF12">
    <property type="entry name" value="PROTON MYO-INOSITOL COTRANSPORTER"/>
    <property type="match status" value="1"/>
</dbReference>
<name>A0A5K7SG03_9BACT</name>
<dbReference type="KEGG" id="anf:AQPE_4601"/>
<feature type="transmembrane region" description="Helical" evidence="7">
    <location>
        <begin position="6"/>
        <end position="27"/>
    </location>
</feature>
<keyword evidence="3" id="KW-0813">Transport</keyword>
<keyword evidence="10" id="KW-1185">Reference proteome</keyword>
<dbReference type="Pfam" id="PF00083">
    <property type="entry name" value="Sugar_tr"/>
    <property type="match status" value="1"/>
</dbReference>
<dbReference type="SUPFAM" id="SSF103473">
    <property type="entry name" value="MFS general substrate transporter"/>
    <property type="match status" value="1"/>
</dbReference>
<evidence type="ECO:0000256" key="7">
    <source>
        <dbReference type="SAM" id="Phobius"/>
    </source>
</evidence>
<evidence type="ECO:0000313" key="10">
    <source>
        <dbReference type="Proteomes" id="UP001193389"/>
    </source>
</evidence>
<keyword evidence="6 7" id="KW-0472">Membrane</keyword>
<dbReference type="PRINTS" id="PR00171">
    <property type="entry name" value="SUGRTRNSPORT"/>
</dbReference>
<evidence type="ECO:0000256" key="6">
    <source>
        <dbReference type="ARBA" id="ARBA00023136"/>
    </source>
</evidence>
<dbReference type="InterPro" id="IPR036259">
    <property type="entry name" value="MFS_trans_sf"/>
</dbReference>
<organism evidence="9 10">
    <name type="scientific">Aquipluma nitroreducens</name>
    <dbReference type="NCBI Taxonomy" id="2010828"/>
    <lineage>
        <taxon>Bacteria</taxon>
        <taxon>Pseudomonadati</taxon>
        <taxon>Bacteroidota</taxon>
        <taxon>Bacteroidia</taxon>
        <taxon>Marinilabiliales</taxon>
        <taxon>Prolixibacteraceae</taxon>
        <taxon>Aquipluma</taxon>
    </lineage>
</organism>
<dbReference type="InterPro" id="IPR003663">
    <property type="entry name" value="Sugar/inositol_transpt"/>
</dbReference>
<reference evidence="9" key="1">
    <citation type="journal article" date="2020" name="Int. J. Syst. Evol. Microbiol.">
        <title>Aquipluma nitroreducens gen. nov. sp. nov., a novel facultatively anaerobic bacterium isolated from a freshwater lake.</title>
        <authorList>
            <person name="Watanabe M."/>
            <person name="Kojima H."/>
            <person name="Fukui M."/>
        </authorList>
    </citation>
    <scope>NUCLEOTIDE SEQUENCE</scope>
    <source>
        <strain evidence="9">MeG22</strain>
    </source>
</reference>
<dbReference type="InterPro" id="IPR005829">
    <property type="entry name" value="Sugar_transporter_CS"/>
</dbReference>
<evidence type="ECO:0000256" key="3">
    <source>
        <dbReference type="ARBA" id="ARBA00022448"/>
    </source>
</evidence>
<evidence type="ECO:0000259" key="8">
    <source>
        <dbReference type="PROSITE" id="PS50850"/>
    </source>
</evidence>
<dbReference type="Gene3D" id="1.20.1250.20">
    <property type="entry name" value="MFS general substrate transporter like domains"/>
    <property type="match status" value="1"/>
</dbReference>
<dbReference type="GO" id="GO:0022857">
    <property type="term" value="F:transmembrane transporter activity"/>
    <property type="evidence" value="ECO:0007669"/>
    <property type="project" value="InterPro"/>
</dbReference>
<proteinExistence type="inferred from homology"/>
<evidence type="ECO:0000256" key="2">
    <source>
        <dbReference type="ARBA" id="ARBA00010992"/>
    </source>
</evidence>
<keyword evidence="4 7" id="KW-0812">Transmembrane</keyword>
<dbReference type="InterPro" id="IPR020846">
    <property type="entry name" value="MFS_dom"/>
</dbReference>
<evidence type="ECO:0000256" key="4">
    <source>
        <dbReference type="ARBA" id="ARBA00022692"/>
    </source>
</evidence>
<feature type="transmembrane region" description="Helical" evidence="7">
    <location>
        <begin position="76"/>
        <end position="97"/>
    </location>
</feature>
<feature type="domain" description="Major facilitator superfamily (MFS) profile" evidence="8">
    <location>
        <begin position="1"/>
        <end position="262"/>
    </location>
</feature>
<feature type="transmembrane region" description="Helical" evidence="7">
    <location>
        <begin position="175"/>
        <end position="196"/>
    </location>
</feature>
<comment type="similarity">
    <text evidence="2">Belongs to the major facilitator superfamily. Sugar transporter (TC 2.A.1.1) family.</text>
</comment>
<feature type="transmembrane region" description="Helical" evidence="7">
    <location>
        <begin position="208"/>
        <end position="227"/>
    </location>
</feature>
<accession>A0A5K7SG03</accession>
<dbReference type="EMBL" id="AP018694">
    <property type="protein sequence ID" value="BBE20409.1"/>
    <property type="molecule type" value="Genomic_DNA"/>
</dbReference>
<feature type="transmembrane region" description="Helical" evidence="7">
    <location>
        <begin position="239"/>
        <end position="258"/>
    </location>
</feature>
<dbReference type="AlphaFoldDB" id="A0A5K7SG03"/>
<dbReference type="PANTHER" id="PTHR48020">
    <property type="entry name" value="PROTON MYO-INOSITOL COTRANSPORTER"/>
    <property type="match status" value="1"/>
</dbReference>
<dbReference type="Proteomes" id="UP001193389">
    <property type="component" value="Chromosome"/>
</dbReference>
<gene>
    <name evidence="9" type="ORF">AQPE_4601</name>
</gene>
<dbReference type="GO" id="GO:0016020">
    <property type="term" value="C:membrane"/>
    <property type="evidence" value="ECO:0007669"/>
    <property type="project" value="UniProtKB-SubCell"/>
</dbReference>
<dbReference type="InterPro" id="IPR050814">
    <property type="entry name" value="Myo-inositol_Transporter"/>
</dbReference>
<keyword evidence="5 7" id="KW-1133">Transmembrane helix</keyword>
<comment type="subcellular location">
    <subcellularLocation>
        <location evidence="1">Membrane</location>
        <topology evidence="1">Multi-pass membrane protein</topology>
    </subcellularLocation>
</comment>
<protein>
    <submittedName>
        <fullName evidence="9">D-xylose proton-symporter XylE</fullName>
    </submittedName>
</protein>
<feature type="transmembrane region" description="Helical" evidence="7">
    <location>
        <begin position="143"/>
        <end position="163"/>
    </location>
</feature>
<evidence type="ECO:0000313" key="9">
    <source>
        <dbReference type="EMBL" id="BBE20409.1"/>
    </source>
</evidence>
<sequence>MLGMESLPSILFFISCLFIAESPRWLAGKGRKDEAMKVLERINGIEVATEQMKQITTTFEAENGSIKELLKPGLRLVLFMTLFLAVISEFSGITTIWNFGPEIIRGQGIQLTNEMTGMIVIASSLSAFTLLAVWLMDIAGRRTLLFWGSLGCFISLVSLGFLLGNENSSSILKVAVITMYVACFAFSMGPIKWVFISEIFPTRIRGRAVAISTMAVWTADAILNQLFPVLRDNLGKSMTFYFFAIILIPQFFFIWKIMPETKGKSLEEIEHLLHKKNTK</sequence>
<evidence type="ECO:0000256" key="1">
    <source>
        <dbReference type="ARBA" id="ARBA00004141"/>
    </source>
</evidence>
<dbReference type="InterPro" id="IPR005828">
    <property type="entry name" value="MFS_sugar_transport-like"/>
</dbReference>
<feature type="transmembrane region" description="Helical" evidence="7">
    <location>
        <begin position="117"/>
        <end position="136"/>
    </location>
</feature>